<dbReference type="Proteomes" id="UP000053095">
    <property type="component" value="Unassembled WGS sequence"/>
</dbReference>
<evidence type="ECO:0000313" key="2">
    <source>
        <dbReference type="Proteomes" id="UP000053095"/>
    </source>
</evidence>
<accession>A0A478ED85</accession>
<dbReference type="AlphaFoldDB" id="A0A478ED85"/>
<name>A0A478ED85_TALPI</name>
<protein>
    <submittedName>
        <fullName evidence="1">Uncharacterized protein</fullName>
    </submittedName>
</protein>
<proteinExistence type="predicted"/>
<sequence length="634" mass="71636">MNPLSNSPSPSSSRALPVQSSVVQSAVRFRSEPLTKGRSFLFINVQDDASQSFGVGRQKKAFLSKVSHQRRKKESIERLHCIRDTKGCQGTGTATESFKEAPTRQSRLALTGYLGQDYMGPFDANSVTTTTTRTKCSCRPESGIDGTVVRCSFCHRRHIRPYYEPGLTGDGGGSVYDIASGLLDPTMPINETTSRFQVDGAISFALRHILPNLRSSDMTGLFQTWNFPYEGDDLKLYTFLWSIRHQENVLRLTYGAPEDPAKLKEQLILKGLTLRALRKEIGHYTREKPIDSIIRCMLVLAVNAKDRERIYREPSPFTPMFMGLHVLEAYGSRDYSFLHWTVMYKLLEKHGGIETLRLFGLAWQLSITDFTNAAHTLRKPLYPILDVYGRKLDLHPPLLLFAPYGCGYSGGQWQTPGSGFNELVFMQQPVHGELVTVFCHVGELSYVMDHMSTRSCDAQLLDLLGDSRGLVHHRLFSLPNEDDTSDKILQQLDNGPSIGGGHKRCLELYHTCRLAMLLYATHVTFPVPRSIAVRQRLLHSLWPRLQSFAGQGLSSLLLLWCTSVVLIAVDGTERYNEVLFLFKQLCFTLKVTSLEKLLEILRSFAWVHAAVKHHYPKMKGYFLANYKDDSLRDG</sequence>
<keyword evidence="2" id="KW-1185">Reference proteome</keyword>
<gene>
    <name evidence="1" type="ORF">TCE0_044r17654</name>
</gene>
<reference evidence="2" key="1">
    <citation type="journal article" date="2015" name="Genome Announc.">
        <title>Draft genome sequence of Talaromyces cellulolyticus strain Y-94, a source of lignocellulosic biomass-degrading enzymes.</title>
        <authorList>
            <person name="Fujii T."/>
            <person name="Koike H."/>
            <person name="Sawayama S."/>
            <person name="Yano S."/>
            <person name="Inoue H."/>
        </authorList>
    </citation>
    <scope>NUCLEOTIDE SEQUENCE [LARGE SCALE GENOMIC DNA]</scope>
    <source>
        <strain evidence="2">Y-94</strain>
    </source>
</reference>
<organism evidence="1 2">
    <name type="scientific">Talaromyces pinophilus</name>
    <name type="common">Penicillium pinophilum</name>
    <dbReference type="NCBI Taxonomy" id="128442"/>
    <lineage>
        <taxon>Eukaryota</taxon>
        <taxon>Fungi</taxon>
        <taxon>Dikarya</taxon>
        <taxon>Ascomycota</taxon>
        <taxon>Pezizomycotina</taxon>
        <taxon>Eurotiomycetes</taxon>
        <taxon>Eurotiomycetidae</taxon>
        <taxon>Eurotiales</taxon>
        <taxon>Trichocomaceae</taxon>
        <taxon>Talaromyces</taxon>
        <taxon>Talaromyces sect. Talaromyces</taxon>
    </lineage>
</organism>
<evidence type="ECO:0000313" key="1">
    <source>
        <dbReference type="EMBL" id="GAM43110.1"/>
    </source>
</evidence>
<dbReference type="PANTHER" id="PTHR37540:SF5">
    <property type="entry name" value="TRANSCRIPTION FACTOR DOMAIN-CONTAINING PROTEIN"/>
    <property type="match status" value="1"/>
</dbReference>
<dbReference type="PANTHER" id="PTHR37540">
    <property type="entry name" value="TRANSCRIPTION FACTOR (ACR-2), PUTATIVE-RELATED-RELATED"/>
    <property type="match status" value="1"/>
</dbReference>
<dbReference type="EMBL" id="DF933840">
    <property type="protein sequence ID" value="GAM43110.1"/>
    <property type="molecule type" value="Genomic_DNA"/>
</dbReference>